<protein>
    <recommendedName>
        <fullName evidence="4">Lipoprotein</fullName>
    </recommendedName>
</protein>
<proteinExistence type="predicted"/>
<evidence type="ECO:0000256" key="1">
    <source>
        <dbReference type="SAM" id="SignalP"/>
    </source>
</evidence>
<feature type="signal peptide" evidence="1">
    <location>
        <begin position="1"/>
        <end position="20"/>
    </location>
</feature>
<evidence type="ECO:0000313" key="3">
    <source>
        <dbReference type="Proteomes" id="UP001207228"/>
    </source>
</evidence>
<comment type="caution">
    <text evidence="2">The sequence shown here is derived from an EMBL/GenBank/DDBJ whole genome shotgun (WGS) entry which is preliminary data.</text>
</comment>
<keyword evidence="3" id="KW-1185">Reference proteome</keyword>
<evidence type="ECO:0000313" key="2">
    <source>
        <dbReference type="EMBL" id="MCX2739586.1"/>
    </source>
</evidence>
<dbReference type="Proteomes" id="UP001207228">
    <property type="component" value="Unassembled WGS sequence"/>
</dbReference>
<accession>A0ABT3RCJ1</accession>
<keyword evidence="1" id="KW-0732">Signal</keyword>
<dbReference type="EMBL" id="JAPFQO010000003">
    <property type="protein sequence ID" value="MCX2739586.1"/>
    <property type="molecule type" value="Genomic_DNA"/>
</dbReference>
<reference evidence="2 3" key="1">
    <citation type="submission" date="2022-11" db="EMBL/GenBank/DDBJ databases">
        <title>The characterization of three novel Bacteroidetes species and genomic analysis of their roles in tidal elemental geochemical cycles.</title>
        <authorList>
            <person name="Ma K.-J."/>
        </authorList>
    </citation>
    <scope>NUCLEOTIDE SEQUENCE [LARGE SCALE GENOMIC DNA]</scope>
    <source>
        <strain evidence="2 3">M82</strain>
    </source>
</reference>
<sequence>MKKLISYIVLAGFLATGTLAGCSGKTPQQKKTAKYLKKSKSGNLPCPCDSN</sequence>
<feature type="chain" id="PRO_5045288414" description="Lipoprotein" evidence="1">
    <location>
        <begin position="21"/>
        <end position="51"/>
    </location>
</feature>
<evidence type="ECO:0008006" key="4">
    <source>
        <dbReference type="Google" id="ProtNLM"/>
    </source>
</evidence>
<gene>
    <name evidence="2" type="ORF">OO017_06490</name>
</gene>
<name>A0ABT3RCJ1_9BACT</name>
<dbReference type="RefSeq" id="WP_266051649.1">
    <property type="nucleotide sequence ID" value="NZ_JAPFQO010000003.1"/>
</dbReference>
<dbReference type="PROSITE" id="PS51257">
    <property type="entry name" value="PROKAR_LIPOPROTEIN"/>
    <property type="match status" value="1"/>
</dbReference>
<organism evidence="2 3">
    <name type="scientific">Pontibacter anaerobius</name>
    <dbReference type="NCBI Taxonomy" id="2993940"/>
    <lineage>
        <taxon>Bacteria</taxon>
        <taxon>Pseudomonadati</taxon>
        <taxon>Bacteroidota</taxon>
        <taxon>Cytophagia</taxon>
        <taxon>Cytophagales</taxon>
        <taxon>Hymenobacteraceae</taxon>
        <taxon>Pontibacter</taxon>
    </lineage>
</organism>